<dbReference type="EMBL" id="CP076686">
    <property type="protein sequence ID" value="QWV14598.1"/>
    <property type="molecule type" value="Genomic_DNA"/>
</dbReference>
<dbReference type="GeneID" id="78559463"/>
<gene>
    <name evidence="3" type="ORF">KQ249_08430</name>
</gene>
<proteinExistence type="inferred from homology"/>
<organism evidence="3 4">
    <name type="scientific">Marinobacter adhaerens</name>
    <dbReference type="NCBI Taxonomy" id="1033846"/>
    <lineage>
        <taxon>Bacteria</taxon>
        <taxon>Pseudomonadati</taxon>
        <taxon>Pseudomonadota</taxon>
        <taxon>Gammaproteobacteria</taxon>
        <taxon>Pseudomonadales</taxon>
        <taxon>Marinobacteraceae</taxon>
        <taxon>Marinobacter</taxon>
    </lineage>
</organism>
<name>A0ABX8IP67_9GAMM</name>
<comment type="similarity">
    <text evidence="1">Belongs to the sodium:neurotransmitter symporter (SNF) (TC 2.A.22) family.</text>
</comment>
<dbReference type="PANTHER" id="PTHR42948:SF1">
    <property type="entry name" value="TRANSPORTER"/>
    <property type="match status" value="1"/>
</dbReference>
<feature type="transmembrane region" description="Helical" evidence="2">
    <location>
        <begin position="105"/>
        <end position="126"/>
    </location>
</feature>
<dbReference type="PANTHER" id="PTHR42948">
    <property type="entry name" value="TRANSPORTER"/>
    <property type="match status" value="1"/>
</dbReference>
<feature type="transmembrane region" description="Helical" evidence="2">
    <location>
        <begin position="20"/>
        <end position="36"/>
    </location>
</feature>
<sequence>MSESTQPHQQANNLWSSRMAFILAAAGSAVGLGNIWKFPYITGENGGGAFVLIYLACIFLIGVPVLIAETMIGRRGGQSPVATMRTLTKTEGTARGWRAIGWNGVIASFLVLSFYAVIGGWALVYIGKAATGLFTGADAEAIGGQFGGLLANPWELLMWHSVFMVIVVFIVGRGIRSGLEKAVNMLMPLLFVLLVAMVIYAMNSGSFGRAVSFMFSPDFSKLTTAGVLTALGHAAFTLSIGIGVLMAYGSYLPKTVNIARTAMTIAVVDTSVALLAGLAIFPLVFANGLEPGAGPGLIFVTLPLALVEWLEEHKGVSRAKSAIGGGLAIWFIGIGTVLSFNVWESVHPLGFIPFFEGKTVFDLLDFLVSNLMMPLGGLAIALFAGWAMKRESLPADIGLQGSSYKAFMFVLRYLTPAGIAVVFLYNLL</sequence>
<feature type="transmembrane region" description="Helical" evidence="2">
    <location>
        <begin position="156"/>
        <end position="175"/>
    </location>
</feature>
<feature type="transmembrane region" description="Helical" evidence="2">
    <location>
        <begin position="182"/>
        <end position="202"/>
    </location>
</feature>
<dbReference type="InterPro" id="IPR000175">
    <property type="entry name" value="Na/ntran_symport"/>
</dbReference>
<dbReference type="Proteomes" id="UP000683442">
    <property type="component" value="Chromosome"/>
</dbReference>
<dbReference type="PROSITE" id="PS50267">
    <property type="entry name" value="NA_NEUROTRAN_SYMP_3"/>
    <property type="match status" value="1"/>
</dbReference>
<feature type="transmembrane region" description="Helical" evidence="2">
    <location>
        <begin position="363"/>
        <end position="388"/>
    </location>
</feature>
<dbReference type="CDD" id="cd10336">
    <property type="entry name" value="SLC6sbd_Tyt1-Like"/>
    <property type="match status" value="1"/>
</dbReference>
<evidence type="ECO:0000256" key="2">
    <source>
        <dbReference type="SAM" id="Phobius"/>
    </source>
</evidence>
<dbReference type="Pfam" id="PF00209">
    <property type="entry name" value="SNF"/>
    <property type="match status" value="2"/>
</dbReference>
<feature type="transmembrane region" description="Helical" evidence="2">
    <location>
        <begin position="322"/>
        <end position="343"/>
    </location>
</feature>
<dbReference type="NCBIfam" id="NF037979">
    <property type="entry name" value="Na_transp"/>
    <property type="match status" value="1"/>
</dbReference>
<feature type="transmembrane region" description="Helical" evidence="2">
    <location>
        <begin position="409"/>
        <end position="427"/>
    </location>
</feature>
<feature type="transmembrane region" description="Helical" evidence="2">
    <location>
        <begin position="222"/>
        <end position="249"/>
    </location>
</feature>
<reference evidence="3 4" key="1">
    <citation type="submission" date="2021-06" db="EMBL/GenBank/DDBJ databases">
        <title>Microbial metabolic specificity influences pelagic lipid remineralization.</title>
        <authorList>
            <person name="Behrendt L."/>
            <person name="Hunter J.E."/>
            <person name="Alcolombri U."/>
            <person name="Smriga S."/>
            <person name="Mincer T."/>
            <person name="Lowenstein D.P."/>
            <person name="Peaudecerf F.J."/>
            <person name="Fernandez V.I."/>
            <person name="Fredricks H."/>
            <person name="Almblad H."/>
            <person name="Harrison J.J."/>
            <person name="Stocker R."/>
            <person name="Van Mooy B.A.S."/>
        </authorList>
    </citation>
    <scope>NUCLEOTIDE SEQUENCE [LARGE SCALE GENOMIC DNA]</scope>
    <source>
        <strain evidence="3 4">HP15-B</strain>
    </source>
</reference>
<keyword evidence="2" id="KW-0472">Membrane</keyword>
<evidence type="ECO:0000256" key="1">
    <source>
        <dbReference type="RuleBase" id="RU003732"/>
    </source>
</evidence>
<evidence type="ECO:0000313" key="3">
    <source>
        <dbReference type="EMBL" id="QWV14598.1"/>
    </source>
</evidence>
<keyword evidence="1" id="KW-0813">Transport</keyword>
<feature type="transmembrane region" description="Helical" evidence="2">
    <location>
        <begin position="48"/>
        <end position="68"/>
    </location>
</feature>
<dbReference type="PROSITE" id="PS00610">
    <property type="entry name" value="NA_NEUROTRAN_SYMP_1"/>
    <property type="match status" value="1"/>
</dbReference>
<keyword evidence="1" id="KW-0769">Symport</keyword>
<dbReference type="RefSeq" id="WP_216688064.1">
    <property type="nucleotide sequence ID" value="NZ_CP076686.1"/>
</dbReference>
<keyword evidence="2" id="KW-1133">Transmembrane helix</keyword>
<evidence type="ECO:0000313" key="4">
    <source>
        <dbReference type="Proteomes" id="UP000683442"/>
    </source>
</evidence>
<keyword evidence="1 2" id="KW-0812">Transmembrane</keyword>
<accession>A0ABX8IP67</accession>
<keyword evidence="4" id="KW-1185">Reference proteome</keyword>
<feature type="transmembrane region" description="Helical" evidence="2">
    <location>
        <begin position="261"/>
        <end position="286"/>
    </location>
</feature>
<protein>
    <recommendedName>
        <fullName evidence="1">Transporter</fullName>
    </recommendedName>
</protein>
<dbReference type="InterPro" id="IPR047218">
    <property type="entry name" value="YocR/YhdH-like"/>
</dbReference>